<feature type="domain" description="Protein kinase" evidence="6">
    <location>
        <begin position="1"/>
        <end position="130"/>
    </location>
</feature>
<keyword evidence="4" id="KW-0418">Kinase</keyword>
<proteinExistence type="inferred from homology"/>
<dbReference type="OMA" id="VICTHFE"/>
<gene>
    <name evidence="7" type="ORF">HPLM_LOCUS12252</name>
</gene>
<reference evidence="9" key="1">
    <citation type="submission" date="2016-04" db="UniProtKB">
        <authorList>
            <consortium name="WormBaseParasite"/>
        </authorList>
    </citation>
    <scope>IDENTIFICATION</scope>
</reference>
<keyword evidence="4" id="KW-0723">Serine/threonine-protein kinase</keyword>
<dbReference type="GO" id="GO:0035556">
    <property type="term" value="P:intracellular signal transduction"/>
    <property type="evidence" value="ECO:0007669"/>
    <property type="project" value="TreeGrafter"/>
</dbReference>
<feature type="binding site" evidence="3">
    <location>
        <position position="227"/>
    </location>
    <ligand>
        <name>ATP</name>
        <dbReference type="ChEBI" id="CHEBI:30616"/>
    </ligand>
</feature>
<dbReference type="Gene3D" id="1.10.510.10">
    <property type="entry name" value="Transferase(Phosphotransferase) domain 1"/>
    <property type="match status" value="2"/>
</dbReference>
<dbReference type="WBParaSite" id="HPLM_0001226001-mRNA-1">
    <property type="protein sequence ID" value="HPLM_0001226001-mRNA-1"/>
    <property type="gene ID" value="HPLM_0001226001"/>
</dbReference>
<dbReference type="GO" id="GO:0004674">
    <property type="term" value="F:protein serine/threonine kinase activity"/>
    <property type="evidence" value="ECO:0007669"/>
    <property type="project" value="UniProtKB-KW"/>
</dbReference>
<organism evidence="9">
    <name type="scientific">Haemonchus placei</name>
    <name type="common">Barber's pole worm</name>
    <dbReference type="NCBI Taxonomy" id="6290"/>
    <lineage>
        <taxon>Eukaryota</taxon>
        <taxon>Metazoa</taxon>
        <taxon>Ecdysozoa</taxon>
        <taxon>Nematoda</taxon>
        <taxon>Chromadorea</taxon>
        <taxon>Rhabditida</taxon>
        <taxon>Rhabditina</taxon>
        <taxon>Rhabditomorpha</taxon>
        <taxon>Strongyloidea</taxon>
        <taxon>Trichostrongylidae</taxon>
        <taxon>Haemonchus</taxon>
    </lineage>
</organism>
<accession>A0A158QPA7</accession>
<evidence type="ECO:0000313" key="9">
    <source>
        <dbReference type="WBParaSite" id="HPLM_0001226001-mRNA-1"/>
    </source>
</evidence>
<evidence type="ECO:0000256" key="4">
    <source>
        <dbReference type="RuleBase" id="RU000304"/>
    </source>
</evidence>
<evidence type="ECO:0000256" key="1">
    <source>
        <dbReference type="ARBA" id="ARBA00022741"/>
    </source>
</evidence>
<keyword evidence="8" id="KW-1185">Reference proteome</keyword>
<name>A0A158QPA7_HAEPC</name>
<dbReference type="InterPro" id="IPR011009">
    <property type="entry name" value="Kinase-like_dom_sf"/>
</dbReference>
<sequence length="447" mass="50861">MIGGRHLPFLDSRRHGGIGVHRARDYYRQLMRGVDFLHNIGIAHRDLKPDNLIINSNGLLKITDFGMATKIEFTHTNQEVPLDRMCGTRDYMSPQMFKKKYLSDPHFSLWLERKLPRPFDRLTPGTLDFVFLAAVICTHFEVVRISLTVTLAAIASKEPRSPSIRSCNSNEDADLNSYSPTTSEESEPLPIHYNIIKDLGSGSFGEVSLIANPLSRSVVSARKIALKRIRLSKLNTKQLEEVDYEILSVNKGGIDRRRAANYFRQLLQGLSFLHGLYVAHRDIKPENILIDKRGNLKIADFGLADCYRESDDEPDRRLSRICGSYEYLSPQVFNTDYSGPKNDVWSAGIVLIVMLTGDLAWDRADISDTNYALWVNGELPPLLKTLDHSTLSIINDALDIDENRRPTCQQLLKHPWLRTSSSKLFTMLSSMFCAFVEYLNVDIPEWI</sequence>
<dbReference type="Proteomes" id="UP000268014">
    <property type="component" value="Unassembled WGS sequence"/>
</dbReference>
<keyword evidence="1 3" id="KW-0547">Nucleotide-binding</keyword>
<keyword evidence="4" id="KW-0808">Transferase</keyword>
<dbReference type="GO" id="GO:0005737">
    <property type="term" value="C:cytoplasm"/>
    <property type="evidence" value="ECO:0007669"/>
    <property type="project" value="TreeGrafter"/>
</dbReference>
<protein>
    <submittedName>
        <fullName evidence="9">Protein kinase domain-containing protein</fullName>
    </submittedName>
</protein>
<dbReference type="Pfam" id="PF00069">
    <property type="entry name" value="Pkinase"/>
    <property type="match status" value="2"/>
</dbReference>
<dbReference type="AlphaFoldDB" id="A0A158QPA7"/>
<evidence type="ECO:0000256" key="2">
    <source>
        <dbReference type="ARBA" id="ARBA00022840"/>
    </source>
</evidence>
<evidence type="ECO:0000259" key="6">
    <source>
        <dbReference type="PROSITE" id="PS50011"/>
    </source>
</evidence>
<dbReference type="PANTHER" id="PTHR24346:SF30">
    <property type="entry name" value="MATERNAL EMBRYONIC LEUCINE ZIPPER KINASE"/>
    <property type="match status" value="1"/>
</dbReference>
<dbReference type="EMBL" id="UZAF01017807">
    <property type="protein sequence ID" value="VDO45155.1"/>
    <property type="molecule type" value="Genomic_DNA"/>
</dbReference>
<dbReference type="SUPFAM" id="SSF56112">
    <property type="entry name" value="Protein kinase-like (PK-like)"/>
    <property type="match status" value="2"/>
</dbReference>
<evidence type="ECO:0000256" key="5">
    <source>
        <dbReference type="SAM" id="MobiDB-lite"/>
    </source>
</evidence>
<dbReference type="InterPro" id="IPR017441">
    <property type="entry name" value="Protein_kinase_ATP_BS"/>
</dbReference>
<feature type="domain" description="Protein kinase" evidence="6">
    <location>
        <begin position="116"/>
        <end position="417"/>
    </location>
</feature>
<dbReference type="Gene3D" id="3.30.200.20">
    <property type="entry name" value="Phosphorylase Kinase, domain 1"/>
    <property type="match status" value="1"/>
</dbReference>
<dbReference type="PANTHER" id="PTHR24346">
    <property type="entry name" value="MAP/MICROTUBULE AFFINITY-REGULATING KINASE"/>
    <property type="match status" value="1"/>
</dbReference>
<evidence type="ECO:0000313" key="8">
    <source>
        <dbReference type="Proteomes" id="UP000268014"/>
    </source>
</evidence>
<dbReference type="PROSITE" id="PS50011">
    <property type="entry name" value="PROTEIN_KINASE_DOM"/>
    <property type="match status" value="2"/>
</dbReference>
<dbReference type="InterPro" id="IPR008271">
    <property type="entry name" value="Ser/Thr_kinase_AS"/>
</dbReference>
<dbReference type="PROSITE" id="PS00108">
    <property type="entry name" value="PROTEIN_KINASE_ST"/>
    <property type="match status" value="1"/>
</dbReference>
<keyword evidence="2 3" id="KW-0067">ATP-binding</keyword>
<dbReference type="GO" id="GO:0005524">
    <property type="term" value="F:ATP binding"/>
    <property type="evidence" value="ECO:0007669"/>
    <property type="project" value="UniProtKB-UniRule"/>
</dbReference>
<reference evidence="7 8" key="2">
    <citation type="submission" date="2018-11" db="EMBL/GenBank/DDBJ databases">
        <authorList>
            <consortium name="Pathogen Informatics"/>
        </authorList>
    </citation>
    <scope>NUCLEOTIDE SEQUENCE [LARGE SCALE GENOMIC DNA]</scope>
    <source>
        <strain evidence="7 8">MHpl1</strain>
    </source>
</reference>
<dbReference type="OrthoDB" id="5784800at2759"/>
<evidence type="ECO:0000313" key="7">
    <source>
        <dbReference type="EMBL" id="VDO45155.1"/>
    </source>
</evidence>
<evidence type="ECO:0000256" key="3">
    <source>
        <dbReference type="PROSITE-ProRule" id="PRU10141"/>
    </source>
</evidence>
<dbReference type="STRING" id="6290.A0A158QPA7"/>
<dbReference type="PROSITE" id="PS00107">
    <property type="entry name" value="PROTEIN_KINASE_ATP"/>
    <property type="match status" value="1"/>
</dbReference>
<dbReference type="InterPro" id="IPR000719">
    <property type="entry name" value="Prot_kinase_dom"/>
</dbReference>
<feature type="region of interest" description="Disordered" evidence="5">
    <location>
        <begin position="160"/>
        <end position="186"/>
    </location>
</feature>
<dbReference type="SMART" id="SM00220">
    <property type="entry name" value="S_TKc"/>
    <property type="match status" value="1"/>
</dbReference>
<comment type="similarity">
    <text evidence="4">Belongs to the protein kinase superfamily.</text>
</comment>